<dbReference type="InterPro" id="IPR052042">
    <property type="entry name" value="Tail_sheath_structural"/>
</dbReference>
<dbReference type="PANTHER" id="PTHR35861">
    <property type="match status" value="1"/>
</dbReference>
<reference evidence="2 3" key="1">
    <citation type="submission" date="2014-07" db="EMBL/GenBank/DDBJ databases">
        <title>Draft Genome Sequence of Gephyronic Acid Producer, Cystobacter violaceus Strain Cb vi76.</title>
        <authorList>
            <person name="Stevens D.C."/>
            <person name="Young J."/>
            <person name="Carmichael R."/>
            <person name="Tan J."/>
            <person name="Taylor R.E."/>
        </authorList>
    </citation>
    <scope>NUCLEOTIDE SEQUENCE [LARGE SCALE GENOMIC DNA]</scope>
    <source>
        <strain evidence="2 3">Cb vi76</strain>
    </source>
</reference>
<dbReference type="PANTHER" id="PTHR35861:SF1">
    <property type="entry name" value="PHAGE TAIL SHEATH PROTEIN"/>
    <property type="match status" value="1"/>
</dbReference>
<dbReference type="Gene3D" id="3.40.50.11780">
    <property type="match status" value="2"/>
</dbReference>
<dbReference type="RefSeq" id="WP_043389763.1">
    <property type="nucleotide sequence ID" value="NZ_JPMI01000017.1"/>
</dbReference>
<evidence type="ECO:0000313" key="2">
    <source>
        <dbReference type="EMBL" id="KFA94334.1"/>
    </source>
</evidence>
<evidence type="ECO:0000256" key="1">
    <source>
        <dbReference type="SAM" id="MobiDB-lite"/>
    </source>
</evidence>
<evidence type="ECO:0008006" key="4">
    <source>
        <dbReference type="Google" id="ProtNLM"/>
    </source>
</evidence>
<accession>A0A084T0U9</accession>
<comment type="caution">
    <text evidence="2">The sequence shown here is derived from an EMBL/GenBank/DDBJ whole genome shotgun (WGS) entry which is preliminary data.</text>
</comment>
<sequence length="935" mass="103230">MSSSSTRRLPGIRFEAQPPSAPDELPRMDVAAFVGFAASGPLDHPVLVEDVARFQAIFGQDLPIAWDKERGETVHAYLAPAVRAFFRNGGRRCWVVRVAGRGASYNRFLIPGLLRLVPSGPEQTTPRGHLPPFAPAYARARSEGSWSDPLLISASLSAEPLTLLGRTTMPARTGLRLASSAEPARGDLLRVRFETTAYTLLLPVEQVEKEEEGWWVHEISPQWLRSGVSPEPPPEVTSPEDEWTLTLLWMGDDAGLDTRLLTATVKQKDTSTLELETELPLTAAPGPGALLCTQDEERLWFIVRNVRPKKEGLTVTGEWVELMPSAPSPDELLSLRGGMCERLTFGLWVRRGAESPTRLEGLGFWSRHPRYWGALPTDLAWIQRAAQEGPSLAYTEPELHDELRRSASEPRFPLAGSRDEDDSFYFPLAMAALPEPYLGRVQTSEHALVRDGLERLRDIPFVDEAMLGGPLAMLAQAHFIQYQSPQPRALKGIHSLLSKEEVTLVAVPDAVHRPWNDNLEKKAPRAAPPALAPPAPAPDNVQGDFQDCVHPEVPLAGHLSASPSSPVLGESFELSWSTPKGKQEPVLYTLEEATREDFENALVLHQGPAERMTLFAQKTGTYHYRVRASRGGLLGPWSQTLDVSIGDRPGYTLSSAEHYGGHQEHLVTLHHALMTMCAARGDLLAVLSLPEHFREDEAIGHAELLRRYSPFQGASSPLRPGVNILSHGALYHPWLLVSEVEAPGAPRRMPPDGAACGVLARRANERGAWVTPANEPWRDVVALSPRLERQRWPELLDAQVNSLVQEPRGFVSLTASTLTEEPDLVPIHVRRTLALLRRAALRLGTTYVFENNTPVLHRSVQRGFEQLLSRLLTQGAFAGATREDSFQVVIPSGPDTGSGQGRFLVELRVALSSPLTFLNIRLVQHEDRSLFTQES</sequence>
<gene>
    <name evidence="2" type="ORF">Q664_03305</name>
</gene>
<dbReference type="Proteomes" id="UP000028547">
    <property type="component" value="Unassembled WGS sequence"/>
</dbReference>
<dbReference type="CDD" id="cd00063">
    <property type="entry name" value="FN3"/>
    <property type="match status" value="1"/>
</dbReference>
<dbReference type="InterPro" id="IPR036116">
    <property type="entry name" value="FN3_sf"/>
</dbReference>
<name>A0A084T0U9_9BACT</name>
<dbReference type="SUPFAM" id="SSF49265">
    <property type="entry name" value="Fibronectin type III"/>
    <property type="match status" value="1"/>
</dbReference>
<feature type="region of interest" description="Disordered" evidence="1">
    <location>
        <begin position="1"/>
        <end position="23"/>
    </location>
</feature>
<dbReference type="AlphaFoldDB" id="A0A084T0U9"/>
<protein>
    <recommendedName>
        <fullName evidence="4">Tail sheath protein C-terminal domain-containing protein</fullName>
    </recommendedName>
</protein>
<organism evidence="2 3">
    <name type="scientific">Archangium violaceum Cb vi76</name>
    <dbReference type="NCBI Taxonomy" id="1406225"/>
    <lineage>
        <taxon>Bacteria</taxon>
        <taxon>Pseudomonadati</taxon>
        <taxon>Myxococcota</taxon>
        <taxon>Myxococcia</taxon>
        <taxon>Myxococcales</taxon>
        <taxon>Cystobacterineae</taxon>
        <taxon>Archangiaceae</taxon>
        <taxon>Archangium</taxon>
    </lineage>
</organism>
<proteinExistence type="predicted"/>
<feature type="region of interest" description="Disordered" evidence="1">
    <location>
        <begin position="520"/>
        <end position="542"/>
    </location>
</feature>
<dbReference type="InterPro" id="IPR003961">
    <property type="entry name" value="FN3_dom"/>
</dbReference>
<dbReference type="EMBL" id="JPMI01000017">
    <property type="protein sequence ID" value="KFA94334.1"/>
    <property type="molecule type" value="Genomic_DNA"/>
</dbReference>
<evidence type="ECO:0000313" key="3">
    <source>
        <dbReference type="Proteomes" id="UP000028547"/>
    </source>
</evidence>
<feature type="compositionally biased region" description="Pro residues" evidence="1">
    <location>
        <begin position="526"/>
        <end position="537"/>
    </location>
</feature>